<comment type="caution">
    <text evidence="3">The sequence shown here is derived from an EMBL/GenBank/DDBJ whole genome shotgun (WGS) entry which is preliminary data.</text>
</comment>
<keyword evidence="1" id="KW-0812">Transmembrane</keyword>
<keyword evidence="1" id="KW-1133">Transmembrane helix</keyword>
<protein>
    <recommendedName>
        <fullName evidence="2">DUF2157 domain-containing protein</fullName>
    </recommendedName>
</protein>
<proteinExistence type="predicted"/>
<dbReference type="InterPro" id="IPR018677">
    <property type="entry name" value="DUF2157"/>
</dbReference>
<dbReference type="Proteomes" id="UP000284219">
    <property type="component" value="Unassembled WGS sequence"/>
</dbReference>
<keyword evidence="4" id="KW-1185">Reference proteome</keyword>
<dbReference type="RefSeq" id="WP_170145280.1">
    <property type="nucleotide sequence ID" value="NZ_MCHY01000007.1"/>
</dbReference>
<feature type="domain" description="DUF2157" evidence="2">
    <location>
        <begin position="12"/>
        <end position="145"/>
    </location>
</feature>
<evidence type="ECO:0000313" key="3">
    <source>
        <dbReference type="EMBL" id="RKD25059.1"/>
    </source>
</evidence>
<keyword evidence="1" id="KW-0472">Membrane</keyword>
<feature type="transmembrane region" description="Helical" evidence="1">
    <location>
        <begin position="125"/>
        <end position="141"/>
    </location>
</feature>
<name>A0A419SLW9_9BACL</name>
<feature type="transmembrane region" description="Helical" evidence="1">
    <location>
        <begin position="241"/>
        <end position="259"/>
    </location>
</feature>
<reference evidence="3 4" key="1">
    <citation type="submission" date="2016-08" db="EMBL/GenBank/DDBJ databases">
        <title>Novel Firmicute Genomes.</title>
        <authorList>
            <person name="Poppleton D.I."/>
            <person name="Gribaldo S."/>
        </authorList>
    </citation>
    <scope>NUCLEOTIDE SEQUENCE [LARGE SCALE GENOMIC DNA]</scope>
    <source>
        <strain evidence="3 4">RAOx-1</strain>
    </source>
</reference>
<feature type="transmembrane region" description="Helical" evidence="1">
    <location>
        <begin position="40"/>
        <end position="61"/>
    </location>
</feature>
<evidence type="ECO:0000256" key="1">
    <source>
        <dbReference type="SAM" id="Phobius"/>
    </source>
</evidence>
<dbReference type="Pfam" id="PF09925">
    <property type="entry name" value="DUF2157"/>
    <property type="match status" value="1"/>
</dbReference>
<feature type="transmembrane region" description="Helical" evidence="1">
    <location>
        <begin position="193"/>
        <end position="210"/>
    </location>
</feature>
<accession>A0A419SLW9</accession>
<sequence length="397" mass="45865">MNRKWLEQEGPNWVNQQIITSEQFEEIINLYPPHQRRMQLLPVLASILIGLSLLTFVASNWAGLSHLVRLMILIVTMTGFYSFGFSFYNKGHQWVGQGLLGLGVITFGGSMILIGQMYHLIAYDARLFVLWSLAAVGLLYLLRRSFFFYLASALIFAGQVYAMTSFGQMSYLLFAITIVGLGYYAFKGKKVSFGFILVNLLGLQMLFLLIEQQLPWAWVSLIPFILYAFGLWLGERPVAHGFHVGPIVFGFGFAVFMVFLHDFSYEYEEFFPNPITFAIVYFLLLLLAGWKIKRDVWKWTPILLFLPLFYLSFGGFIYLISMFVYASFLIYIGDEERHAWKANLGVIMFLISSVVGYFQLAWAFLDKSIFFLFGGALLFMIHWILRRRNRWLVRGGE</sequence>
<gene>
    <name evidence="3" type="ORF">BEP19_04350</name>
</gene>
<feature type="transmembrane region" description="Helical" evidence="1">
    <location>
        <begin position="302"/>
        <end position="332"/>
    </location>
</feature>
<feature type="transmembrane region" description="Helical" evidence="1">
    <location>
        <begin position="146"/>
        <end position="163"/>
    </location>
</feature>
<feature type="transmembrane region" description="Helical" evidence="1">
    <location>
        <begin position="271"/>
        <end position="290"/>
    </location>
</feature>
<dbReference type="AlphaFoldDB" id="A0A419SLW9"/>
<evidence type="ECO:0000259" key="2">
    <source>
        <dbReference type="Pfam" id="PF09925"/>
    </source>
</evidence>
<feature type="transmembrane region" description="Helical" evidence="1">
    <location>
        <begin position="369"/>
        <end position="385"/>
    </location>
</feature>
<dbReference type="EMBL" id="MCHY01000007">
    <property type="protein sequence ID" value="RKD25059.1"/>
    <property type="molecule type" value="Genomic_DNA"/>
</dbReference>
<feature type="transmembrane region" description="Helical" evidence="1">
    <location>
        <begin position="216"/>
        <end position="234"/>
    </location>
</feature>
<feature type="transmembrane region" description="Helical" evidence="1">
    <location>
        <begin position="169"/>
        <end position="186"/>
    </location>
</feature>
<evidence type="ECO:0000313" key="4">
    <source>
        <dbReference type="Proteomes" id="UP000284219"/>
    </source>
</evidence>
<feature type="transmembrane region" description="Helical" evidence="1">
    <location>
        <begin position="99"/>
        <end position="119"/>
    </location>
</feature>
<organism evidence="3 4">
    <name type="scientific">Ammoniphilus oxalaticus</name>
    <dbReference type="NCBI Taxonomy" id="66863"/>
    <lineage>
        <taxon>Bacteria</taxon>
        <taxon>Bacillati</taxon>
        <taxon>Bacillota</taxon>
        <taxon>Bacilli</taxon>
        <taxon>Bacillales</taxon>
        <taxon>Paenibacillaceae</taxon>
        <taxon>Aneurinibacillus group</taxon>
        <taxon>Ammoniphilus</taxon>
    </lineage>
</organism>
<feature type="transmembrane region" description="Helical" evidence="1">
    <location>
        <begin position="67"/>
        <end position="87"/>
    </location>
</feature>
<feature type="transmembrane region" description="Helical" evidence="1">
    <location>
        <begin position="344"/>
        <end position="362"/>
    </location>
</feature>